<organism evidence="2">
    <name type="scientific">Oryza meridionalis</name>
    <dbReference type="NCBI Taxonomy" id="40149"/>
    <lineage>
        <taxon>Eukaryota</taxon>
        <taxon>Viridiplantae</taxon>
        <taxon>Streptophyta</taxon>
        <taxon>Embryophyta</taxon>
        <taxon>Tracheophyta</taxon>
        <taxon>Spermatophyta</taxon>
        <taxon>Magnoliopsida</taxon>
        <taxon>Liliopsida</taxon>
        <taxon>Poales</taxon>
        <taxon>Poaceae</taxon>
        <taxon>BOP clade</taxon>
        <taxon>Oryzoideae</taxon>
        <taxon>Oryzeae</taxon>
        <taxon>Oryzinae</taxon>
        <taxon>Oryza</taxon>
    </lineage>
</organism>
<dbReference type="EnsemblPlants" id="OMERI08G04510.1">
    <property type="protein sequence ID" value="OMERI08G04510.1"/>
    <property type="gene ID" value="OMERI08G04510"/>
</dbReference>
<evidence type="ECO:0000256" key="1">
    <source>
        <dbReference type="SAM" id="MobiDB-lite"/>
    </source>
</evidence>
<sequence length="166" mass="17726">MWGGALGVEDARQSRCPPLSPSPSPHRRGGRGDDEELGDGCGEQEGEWERDVETAAGAGEGVAGRELLLSAQDLGRRGGRRRHGPGKGRPQARLPYRAALAPALVGLLIGCPTSTTIGFAVASSSTLRLANHQIRRRLLLLLHHVAAFSSLSSSSSRLPDTRYHEY</sequence>
<reference evidence="2" key="1">
    <citation type="submission" date="2015-04" db="UniProtKB">
        <authorList>
            <consortium name="EnsemblPlants"/>
        </authorList>
    </citation>
    <scope>IDENTIFICATION</scope>
</reference>
<feature type="region of interest" description="Disordered" evidence="1">
    <location>
        <begin position="1"/>
        <end position="49"/>
    </location>
</feature>
<dbReference type="STRING" id="40149.A0A0E0EIJ4"/>
<feature type="region of interest" description="Disordered" evidence="1">
    <location>
        <begin position="72"/>
        <end position="92"/>
    </location>
</feature>
<evidence type="ECO:0000313" key="2">
    <source>
        <dbReference type="EnsemblPlants" id="OMERI08G04510.1"/>
    </source>
</evidence>
<dbReference type="Proteomes" id="UP000008021">
    <property type="component" value="Chromosome 8"/>
</dbReference>
<accession>A0A0E0EIJ4</accession>
<keyword evidence="3" id="KW-1185">Reference proteome</keyword>
<feature type="compositionally biased region" description="Basic residues" evidence="1">
    <location>
        <begin position="77"/>
        <end position="86"/>
    </location>
</feature>
<evidence type="ECO:0000313" key="3">
    <source>
        <dbReference type="Proteomes" id="UP000008021"/>
    </source>
</evidence>
<protein>
    <submittedName>
        <fullName evidence="2">Uncharacterized protein</fullName>
    </submittedName>
</protein>
<name>A0A0E0EIJ4_9ORYZ</name>
<proteinExistence type="predicted"/>
<feature type="compositionally biased region" description="Acidic residues" evidence="1">
    <location>
        <begin position="33"/>
        <end position="46"/>
    </location>
</feature>
<dbReference type="AlphaFoldDB" id="A0A0E0EIJ4"/>
<dbReference type="Gramene" id="OMERI08G04510.1">
    <property type="protein sequence ID" value="OMERI08G04510.1"/>
    <property type="gene ID" value="OMERI08G04510"/>
</dbReference>
<dbReference type="HOGENOM" id="CLU_1605317_0_0_1"/>
<reference evidence="2" key="2">
    <citation type="submission" date="2018-05" db="EMBL/GenBank/DDBJ databases">
        <title>OmerRS3 (Oryza meridionalis Reference Sequence Version 3).</title>
        <authorList>
            <person name="Zhang J."/>
            <person name="Kudrna D."/>
            <person name="Lee S."/>
            <person name="Talag J."/>
            <person name="Welchert J."/>
            <person name="Wing R.A."/>
        </authorList>
    </citation>
    <scope>NUCLEOTIDE SEQUENCE [LARGE SCALE GENOMIC DNA]</scope>
    <source>
        <strain evidence="2">cv. OR44</strain>
    </source>
</reference>